<feature type="signal peptide" evidence="2">
    <location>
        <begin position="1"/>
        <end position="22"/>
    </location>
</feature>
<dbReference type="GO" id="GO:0035035">
    <property type="term" value="F:histone acetyltransferase binding"/>
    <property type="evidence" value="ECO:0007669"/>
    <property type="project" value="TreeGrafter"/>
</dbReference>
<dbReference type="InterPro" id="IPR029332">
    <property type="entry name" value="PEHE_dom"/>
</dbReference>
<feature type="region of interest" description="Disordered" evidence="1">
    <location>
        <begin position="756"/>
        <end position="784"/>
    </location>
</feature>
<feature type="compositionally biased region" description="Pro residues" evidence="1">
    <location>
        <begin position="815"/>
        <end position="825"/>
    </location>
</feature>
<sequence length="1214" mass="133963">MFSPLSLRLCCIAVMAPALTETATSHLKLQPSSSIVESPTEGDCHSPSTIASHRLNNKIALIGVKSRILQNRLTHINSESLSAIKFPPKLLTPGLQTRLASLSELFPPNTESKFIIQDFESAEERPKSQLIAIQSKMNNLTTNGRNGDSTTLVPETVKLVNKLKGQQMGLIPTDTSQLNKTNCTNNGVPGQASEQQTATSSAQPCSSRPLASSSISQSESSDSLLPTDTSSSSRTLPDTKVKDPEPVDTNVQMKKQQQHLDKRAERLAKRIRRLQSHQTITHVRTQLSGFVDNQHKNLECMAKAIKVPPSNNADLHSELLINEDIKNLSTAALVNLVRRLQSQQVTLRQRLTNTHTGNENKEVVKLDEETCAEASRVSSNLTERLRHLESELDSDATDESSGGESCDEDEFFDFEKRPTIPLQRRAEWKWAVDRAAIASRWTWLQAQVSDLEYRIRQQSDIYRQIRATKGSVVLGEYTPPDDLLQGKAKSNKKLSPLEAKIANLERQNELSPCNISTLLSNVDKQSTKLTQSLGNVYSPVQCSNRGRNQTPPAKPINGVIDPGSSQSNPTPSIDTTDSKTPAVNPPLITVGDASPCIDNTCQSARCRPVRSYRKRKLLRTAGLHQLNRKAARASTIKCQCYPPSTPCAMCGGRYNNKQAMDSDNMPLNERVGLLDPAFHPVLSFSQDVPLPVHFESLLKTGEWQNKPSPRTEKRKYSGADDHKKYMRKYNNKSPTTAAILNASTKLRIKYSERALSKSGGSLPGTPRLSASDSRICRSESKNRRKAARLAMAALTKKERRMSLNDRLRRTVGTPSPGPRETPPPGMAQSCPSGTLKEMKEALIKKRRMENAFDINNIVIPYGMAASSRVEKLQYKEIITPKWREVDPFHDALVTKTTENGPIKPEEVAQVNGTITSEEQSVKEAETGVETVAAAVQPGPVVTTPTPPSSPQEATEEIEDTSDEFYSMKHLPCEVQEKKRFISYLVTPTSRGRSANSRSEHRTDSRTRTDSGATTPDPLSPEASLNDSSIFASMNSTSSLQSVSSPLASPVTPNSSSSKLASLEEHSILGRKRSGSLSQKRERTISCMSDDNMVRSTSATPDVDVQVTPWETAKFPLSENDLVTYLETPPPPRAQPVITTSVLPIRHHTHYHHQTYDTTPVSSRACSPNFITSPESDEFFDDDPNDPEYDPEWTVVSGVRQPAKSTGLVLKLAKR</sequence>
<evidence type="ECO:0000256" key="2">
    <source>
        <dbReference type="SAM" id="SignalP"/>
    </source>
</evidence>
<evidence type="ECO:0000313" key="3">
    <source>
        <dbReference type="EMBL" id="CAH1773587.1"/>
    </source>
</evidence>
<evidence type="ECO:0000313" key="4">
    <source>
        <dbReference type="Proteomes" id="UP000749559"/>
    </source>
</evidence>
<dbReference type="SMART" id="SM01300">
    <property type="entry name" value="PEHE"/>
    <property type="match status" value="1"/>
</dbReference>
<accession>A0A8J1Y0T7</accession>
<feature type="region of interest" description="Disordered" evidence="1">
    <location>
        <begin position="170"/>
        <end position="261"/>
    </location>
</feature>
<feature type="region of interest" description="Disordered" evidence="1">
    <location>
        <begin position="389"/>
        <end position="410"/>
    </location>
</feature>
<feature type="compositionally biased region" description="Low complexity" evidence="1">
    <location>
        <begin position="212"/>
        <end position="236"/>
    </location>
</feature>
<reference evidence="3" key="1">
    <citation type="submission" date="2022-03" db="EMBL/GenBank/DDBJ databases">
        <authorList>
            <person name="Martin C."/>
        </authorList>
    </citation>
    <scope>NUCLEOTIDE SEQUENCE</scope>
</reference>
<feature type="compositionally biased region" description="Basic and acidic residues" evidence="1">
    <location>
        <begin position="997"/>
        <end position="1008"/>
    </location>
</feature>
<dbReference type="GO" id="GO:0044545">
    <property type="term" value="C:NSL complex"/>
    <property type="evidence" value="ECO:0007669"/>
    <property type="project" value="TreeGrafter"/>
</dbReference>
<dbReference type="OrthoDB" id="6022640at2759"/>
<dbReference type="EMBL" id="CAIIXF020000001">
    <property type="protein sequence ID" value="CAH1773587.1"/>
    <property type="molecule type" value="Genomic_DNA"/>
</dbReference>
<keyword evidence="4" id="KW-1185">Reference proteome</keyword>
<feature type="compositionally biased region" description="Polar residues" evidence="1">
    <location>
        <begin position="538"/>
        <end position="551"/>
    </location>
</feature>
<dbReference type="PANTHER" id="PTHR22443:SF18">
    <property type="entry name" value="NON-SPECIFIC LETHAL 1, ISOFORM M"/>
    <property type="match status" value="1"/>
</dbReference>
<feature type="compositionally biased region" description="Polar residues" evidence="1">
    <location>
        <begin position="1050"/>
        <end position="1059"/>
    </location>
</feature>
<feature type="region of interest" description="Disordered" evidence="1">
    <location>
        <begin position="1039"/>
        <end position="1082"/>
    </location>
</feature>
<feature type="chain" id="PRO_5043591013" evidence="2">
    <location>
        <begin position="23"/>
        <end position="1214"/>
    </location>
</feature>
<keyword evidence="2" id="KW-0732">Signal</keyword>
<dbReference type="AlphaFoldDB" id="A0A8J1Y0T7"/>
<feature type="region of interest" description="Disordered" evidence="1">
    <location>
        <begin position="937"/>
        <end position="959"/>
    </location>
</feature>
<gene>
    <name evidence="3" type="ORF">OFUS_LOCUS1165</name>
</gene>
<feature type="region of interest" description="Disordered" evidence="1">
    <location>
        <begin position="808"/>
        <end position="832"/>
    </location>
</feature>
<evidence type="ECO:0000256" key="1">
    <source>
        <dbReference type="SAM" id="MobiDB-lite"/>
    </source>
</evidence>
<organism evidence="3 4">
    <name type="scientific">Owenia fusiformis</name>
    <name type="common">Polychaete worm</name>
    <dbReference type="NCBI Taxonomy" id="6347"/>
    <lineage>
        <taxon>Eukaryota</taxon>
        <taxon>Metazoa</taxon>
        <taxon>Spiralia</taxon>
        <taxon>Lophotrochozoa</taxon>
        <taxon>Annelida</taxon>
        <taxon>Polychaeta</taxon>
        <taxon>Sedentaria</taxon>
        <taxon>Canalipalpata</taxon>
        <taxon>Sabellida</taxon>
        <taxon>Oweniida</taxon>
        <taxon>Oweniidae</taxon>
        <taxon>Owenia</taxon>
    </lineage>
</organism>
<dbReference type="InterPro" id="IPR026180">
    <property type="entry name" value="NSL1"/>
</dbReference>
<feature type="region of interest" description="Disordered" evidence="1">
    <location>
        <begin position="988"/>
        <end position="1025"/>
    </location>
</feature>
<protein>
    <submittedName>
        <fullName evidence="3">Uncharacterized protein</fullName>
    </submittedName>
</protein>
<proteinExistence type="predicted"/>
<name>A0A8J1Y0T7_OWEFU</name>
<feature type="compositionally biased region" description="Polar residues" evidence="1">
    <location>
        <begin position="173"/>
        <end position="211"/>
    </location>
</feature>
<feature type="compositionally biased region" description="Polar residues" evidence="1">
    <location>
        <begin position="563"/>
        <end position="581"/>
    </location>
</feature>
<comment type="caution">
    <text evidence="3">The sequence shown here is derived from an EMBL/GenBank/DDBJ whole genome shotgun (WGS) entry which is preliminary data.</text>
</comment>
<dbReference type="PANTHER" id="PTHR22443">
    <property type="entry name" value="NON-SPECIFIC LETHAL 1, ISOFORM M"/>
    <property type="match status" value="1"/>
</dbReference>
<dbReference type="Proteomes" id="UP000749559">
    <property type="component" value="Unassembled WGS sequence"/>
</dbReference>
<feature type="compositionally biased region" description="Low complexity" evidence="1">
    <location>
        <begin position="1039"/>
        <end position="1048"/>
    </location>
</feature>
<feature type="region of interest" description="Disordered" evidence="1">
    <location>
        <begin position="538"/>
        <end position="583"/>
    </location>
</feature>